<dbReference type="GO" id="GO:0016151">
    <property type="term" value="F:nickel cation binding"/>
    <property type="evidence" value="ECO:0007669"/>
    <property type="project" value="UniProtKB-UniRule"/>
</dbReference>
<comment type="similarity">
    <text evidence="2">Belongs to the LarC family.</text>
</comment>
<keyword evidence="4" id="KW-1185">Reference proteome</keyword>
<dbReference type="HAMAP" id="MF_01074">
    <property type="entry name" value="LarC"/>
    <property type="match status" value="1"/>
</dbReference>
<dbReference type="Gene3D" id="3.30.70.1380">
    <property type="entry name" value="Transcriptional regulatory protein pf0864 domain like"/>
    <property type="match status" value="1"/>
</dbReference>
<proteinExistence type="inferred from homology"/>
<dbReference type="KEGG" id="iag:Igag_1707"/>
<evidence type="ECO:0000313" key="4">
    <source>
        <dbReference type="Proteomes" id="UP000001304"/>
    </source>
</evidence>
<reference evidence="3 4" key="1">
    <citation type="journal article" date="2010" name="Stand. Genomic Sci.">
        <title>Complete genome sequence of Ignisphaera aggregans type strain (AQ1.S1).</title>
        <authorList>
            <person name="Goker M."/>
            <person name="Held B."/>
            <person name="Lapidus A."/>
            <person name="Nolan M."/>
            <person name="Spring S."/>
            <person name="Yasawong M."/>
            <person name="Lucas S."/>
            <person name="Glavina Del Rio T."/>
            <person name="Tice H."/>
            <person name="Cheng J.F."/>
            <person name="Goodwin L."/>
            <person name="Tapia R."/>
            <person name="Pitluck S."/>
            <person name="Liolios K."/>
            <person name="Ivanova N."/>
            <person name="Mavromatis K."/>
            <person name="Mikhailova N."/>
            <person name="Pati A."/>
            <person name="Chen A."/>
            <person name="Palaniappan K."/>
            <person name="Brambilla E."/>
            <person name="Land M."/>
            <person name="Hauser L."/>
            <person name="Chang Y.J."/>
            <person name="Jeffries C.D."/>
            <person name="Brettin T."/>
            <person name="Detter J.C."/>
            <person name="Han C."/>
            <person name="Rohde M."/>
            <person name="Sikorski J."/>
            <person name="Woyke T."/>
            <person name="Bristow J."/>
            <person name="Eisen J.A."/>
            <person name="Markowitz V."/>
            <person name="Hugenholtz P."/>
            <person name="Kyrpides N.C."/>
            <person name="Klenk H.P."/>
        </authorList>
    </citation>
    <scope>NUCLEOTIDE SEQUENCE [LARGE SCALE GENOMIC DNA]</scope>
    <source>
        <strain evidence="4">DSM 17230 / JCM 13409 / AQ1.S1</strain>
    </source>
</reference>
<evidence type="ECO:0000256" key="1">
    <source>
        <dbReference type="ARBA" id="ARBA00022596"/>
    </source>
</evidence>
<dbReference type="PANTHER" id="PTHR36566">
    <property type="entry name" value="NICKEL INSERTION PROTEIN-RELATED"/>
    <property type="match status" value="1"/>
</dbReference>
<name>E0SS47_IGNAA</name>
<dbReference type="HOGENOM" id="CLU_028523_2_1_2"/>
<dbReference type="BioCyc" id="IAGG583356:GHAH-1694-MONOMER"/>
<sequence>MTILVFDPSIAGVSGDMILGSLVDLGANQREIELLREFIPRYVDGVSDIDISFIDVHRGGFRAKKLVAKFIDRASHRHGIEMIRAVERIVMDLELSDKMKSFAINAIKSLVEVEAYVHGVSIDSVELDESGSIDTIIDIVGTAIALQSLGIADSTVLSLPIALGGGKISFSHGIFSVPTPATLELAKRGRALVFGGPIDEELATPTGVAILINLVDRFEARLPPVKPIRIGYGAGDKEFKSIPNILRAILCENTNEVDGYSLEEIGVIETDIDDATGEMAGYIVERLLNSGARDVSIIPLYMKKNRPGFMIRAITDIDNMTKLADILIREIGTLGVRYNIYKRVVVPIRELRPIEIEINGRKATITLKIGRNLRGEIISVKPEYEDLKTISKEFGIPIKDVLRIIYENIGRYINYRH</sequence>
<dbReference type="GO" id="GO:0016829">
    <property type="term" value="F:lyase activity"/>
    <property type="evidence" value="ECO:0007669"/>
    <property type="project" value="UniProtKB-UniRule"/>
</dbReference>
<gene>
    <name evidence="3" type="ordered locus">Igag_1707</name>
</gene>
<protein>
    <recommendedName>
        <fullName evidence="2">Putative nickel insertion protein</fullName>
    </recommendedName>
</protein>
<dbReference type="PANTHER" id="PTHR36566:SF1">
    <property type="entry name" value="PYRIDINIUM-3,5-BISTHIOCARBOXYLIC ACID MONONUCLEOTIDE NICKEL INSERTION PROTEIN"/>
    <property type="match status" value="1"/>
</dbReference>
<dbReference type="Proteomes" id="UP000001304">
    <property type="component" value="Chromosome"/>
</dbReference>
<organism evidence="3 4">
    <name type="scientific">Ignisphaera aggregans (strain DSM 17230 / JCM 13409 / AQ1.S1)</name>
    <dbReference type="NCBI Taxonomy" id="583356"/>
    <lineage>
        <taxon>Archaea</taxon>
        <taxon>Thermoproteota</taxon>
        <taxon>Thermoprotei</taxon>
        <taxon>Desulfurococcales</taxon>
        <taxon>Desulfurococcaceae</taxon>
        <taxon>Ignisphaera</taxon>
    </lineage>
</organism>
<dbReference type="STRING" id="583356.Igag_1707"/>
<keyword evidence="1 2" id="KW-0533">Nickel</keyword>
<keyword evidence="2" id="KW-0456">Lyase</keyword>
<dbReference type="Gene3D" id="3.10.20.300">
    <property type="entry name" value="mk0293 like domain"/>
    <property type="match status" value="1"/>
</dbReference>
<dbReference type="NCBIfam" id="TIGR00299">
    <property type="entry name" value="nickel pincer cofactor biosynthesis protein LarC"/>
    <property type="match status" value="1"/>
</dbReference>
<dbReference type="InterPro" id="IPR002822">
    <property type="entry name" value="Ni_insertion"/>
</dbReference>
<accession>E0SS47</accession>
<evidence type="ECO:0000256" key="2">
    <source>
        <dbReference type="HAMAP-Rule" id="MF_01074"/>
    </source>
</evidence>
<evidence type="ECO:0000313" key="3">
    <source>
        <dbReference type="EMBL" id="ADM28504.1"/>
    </source>
</evidence>
<dbReference type="AlphaFoldDB" id="E0SS47"/>
<dbReference type="EMBL" id="CP002098">
    <property type="protein sequence ID" value="ADM28504.1"/>
    <property type="molecule type" value="Genomic_DNA"/>
</dbReference>
<dbReference type="Pfam" id="PF01969">
    <property type="entry name" value="Ni_insertion"/>
    <property type="match status" value="1"/>
</dbReference>